<gene>
    <name evidence="7" type="ORF">DSTB1V02_LOCUS14226</name>
</gene>
<protein>
    <submittedName>
        <fullName evidence="7">Uncharacterized protein</fullName>
    </submittedName>
</protein>
<feature type="region of interest" description="Disordered" evidence="5">
    <location>
        <begin position="107"/>
        <end position="136"/>
    </location>
</feature>
<dbReference type="InterPro" id="IPR005498">
    <property type="entry name" value="T4SS_VirB10/TraB/TrbI"/>
</dbReference>
<keyword evidence="3 6" id="KW-1133">Transmembrane helix</keyword>
<dbReference type="AlphaFoldDB" id="A0A7R9AHW6"/>
<dbReference type="CDD" id="cd16429">
    <property type="entry name" value="VirB10"/>
    <property type="match status" value="1"/>
</dbReference>
<keyword evidence="4 6" id="KW-0472">Membrane</keyword>
<evidence type="ECO:0000256" key="2">
    <source>
        <dbReference type="ARBA" id="ARBA00022692"/>
    </source>
</evidence>
<sequence length="449" mass="46482">MSEYANQSINSADNSNNAMKALMSQHTGEHDAAGQAVQTTRADLVSNTAPTDDHSDIQHALADKTEYGTLYMNAAGGIDKKKVAFIGACVVGLSIAIGAFALNSGNKPAEPEVGSADSSLTASEKPEPAVYGSSDTGAYSFDPSALASGVGETPAVEEPITMQVAENTQPTYEPPMQSYAPPVQQTAMPAQMPVAAAGAGASDSIVQNRLNSGPVLVEGQLGEIGTGNGGGMIAGGKESDLARTLKATGVARGNVKKLGNPDYTMVRGTFIRCTLDTRIVSDVSGFSSCTVNEPIYSYNGKKLLIKPGSKVSGEYQTPDTNGGQERMGVLWNRILTPDGLDVTLDSPGTDGLGGTGLVGDVNNHWGKRLGAALLVSMIDGGLNVLGNAVQKSNTATIGISTAQQAGKSMSEMVLEKTINKAPTITINQGERINIYVARDIDFSSVMSSN</sequence>
<dbReference type="InterPro" id="IPR042217">
    <property type="entry name" value="T4SS_VirB10/TrbI"/>
</dbReference>
<dbReference type="Proteomes" id="UP000677054">
    <property type="component" value="Unassembled WGS sequence"/>
</dbReference>
<dbReference type="OrthoDB" id="207081at2759"/>
<name>A0A7R9AHW6_9CRUS</name>
<evidence type="ECO:0000256" key="5">
    <source>
        <dbReference type="SAM" id="MobiDB-lite"/>
    </source>
</evidence>
<feature type="transmembrane region" description="Helical" evidence="6">
    <location>
        <begin position="83"/>
        <end position="102"/>
    </location>
</feature>
<evidence type="ECO:0000256" key="1">
    <source>
        <dbReference type="ARBA" id="ARBA00004167"/>
    </source>
</evidence>
<evidence type="ECO:0000256" key="4">
    <source>
        <dbReference type="ARBA" id="ARBA00023136"/>
    </source>
</evidence>
<reference evidence="7" key="1">
    <citation type="submission" date="2020-11" db="EMBL/GenBank/DDBJ databases">
        <authorList>
            <person name="Tran Van P."/>
        </authorList>
    </citation>
    <scope>NUCLEOTIDE SEQUENCE</scope>
</reference>
<dbReference type="EMBL" id="CAJPEV010009920">
    <property type="protein sequence ID" value="CAG0905843.1"/>
    <property type="molecule type" value="Genomic_DNA"/>
</dbReference>
<keyword evidence="2 6" id="KW-0812">Transmembrane</keyword>
<dbReference type="EMBL" id="LR909438">
    <property type="protein sequence ID" value="CAD7254480.1"/>
    <property type="molecule type" value="Genomic_DNA"/>
</dbReference>
<dbReference type="Pfam" id="PF03743">
    <property type="entry name" value="TrbI"/>
    <property type="match status" value="1"/>
</dbReference>
<dbReference type="Gene3D" id="2.40.128.260">
    <property type="entry name" value="Type IV secretion system, VirB10/TraB/TrbI"/>
    <property type="match status" value="2"/>
</dbReference>
<accession>A0A7R9AHW6</accession>
<evidence type="ECO:0000256" key="3">
    <source>
        <dbReference type="ARBA" id="ARBA00022989"/>
    </source>
</evidence>
<evidence type="ECO:0000256" key="6">
    <source>
        <dbReference type="SAM" id="Phobius"/>
    </source>
</evidence>
<comment type="subcellular location">
    <subcellularLocation>
        <location evidence="1">Membrane</location>
        <topology evidence="1">Single-pass membrane protein</topology>
    </subcellularLocation>
</comment>
<keyword evidence="8" id="KW-1185">Reference proteome</keyword>
<organism evidence="7">
    <name type="scientific">Darwinula stevensoni</name>
    <dbReference type="NCBI Taxonomy" id="69355"/>
    <lineage>
        <taxon>Eukaryota</taxon>
        <taxon>Metazoa</taxon>
        <taxon>Ecdysozoa</taxon>
        <taxon>Arthropoda</taxon>
        <taxon>Crustacea</taxon>
        <taxon>Oligostraca</taxon>
        <taxon>Ostracoda</taxon>
        <taxon>Podocopa</taxon>
        <taxon>Podocopida</taxon>
        <taxon>Darwinulocopina</taxon>
        <taxon>Darwinuloidea</taxon>
        <taxon>Darwinulidae</taxon>
        <taxon>Darwinula</taxon>
    </lineage>
</organism>
<evidence type="ECO:0000313" key="7">
    <source>
        <dbReference type="EMBL" id="CAD7254480.1"/>
    </source>
</evidence>
<proteinExistence type="predicted"/>
<evidence type="ECO:0000313" key="8">
    <source>
        <dbReference type="Proteomes" id="UP000677054"/>
    </source>
</evidence>
<dbReference type="GO" id="GO:0016020">
    <property type="term" value="C:membrane"/>
    <property type="evidence" value="ECO:0007669"/>
    <property type="project" value="UniProtKB-SubCell"/>
</dbReference>